<evidence type="ECO:0000313" key="2">
    <source>
        <dbReference type="EMBL" id="PJE80397.1"/>
    </source>
</evidence>
<reference evidence="2" key="1">
    <citation type="journal article" date="2017" name="Appl. Environ. Microbiol.">
        <title>Molecular characterization of an Endozoicomonas-like organism causing infection in king scallop Pecten maximus L.</title>
        <authorList>
            <person name="Cano I."/>
            <person name="van Aerle R."/>
            <person name="Ross S."/>
            <person name="Verner-Jeffreys D.W."/>
            <person name="Paley R.K."/>
            <person name="Rimmer G."/>
            <person name="Ryder D."/>
            <person name="Hooper P."/>
            <person name="Stone D."/>
            <person name="Feist S.W."/>
        </authorList>
    </citation>
    <scope>NUCLEOTIDE SEQUENCE</scope>
</reference>
<keyword evidence="1" id="KW-1133">Transmembrane helix</keyword>
<dbReference type="Pfam" id="PF10981">
    <property type="entry name" value="DUF2788"/>
    <property type="match status" value="1"/>
</dbReference>
<evidence type="ECO:0000256" key="1">
    <source>
        <dbReference type="SAM" id="Phobius"/>
    </source>
</evidence>
<keyword evidence="1" id="KW-0472">Membrane</keyword>
<proteinExistence type="predicted"/>
<organism evidence="2">
    <name type="scientific">invertebrate metagenome</name>
    <dbReference type="NCBI Taxonomy" id="1711999"/>
    <lineage>
        <taxon>unclassified sequences</taxon>
        <taxon>metagenomes</taxon>
        <taxon>organismal metagenomes</taxon>
    </lineage>
</organism>
<gene>
    <name evidence="2" type="ORF">CI610_00629</name>
</gene>
<accession>A0A2H9TB23</accession>
<dbReference type="AlphaFoldDB" id="A0A2H9TB23"/>
<protein>
    <recommendedName>
        <fullName evidence="3">DUF2788 domain-containing protein</fullName>
    </recommendedName>
</protein>
<comment type="caution">
    <text evidence="2">The sequence shown here is derived from an EMBL/GenBank/DDBJ whole genome shotgun (WGS) entry which is preliminary data.</text>
</comment>
<feature type="transmembrane region" description="Helical" evidence="1">
    <location>
        <begin position="42"/>
        <end position="64"/>
    </location>
</feature>
<dbReference type="EMBL" id="NSIT01000019">
    <property type="protein sequence ID" value="PJE80397.1"/>
    <property type="molecule type" value="Genomic_DNA"/>
</dbReference>
<keyword evidence="1" id="KW-0812">Transmembrane</keyword>
<dbReference type="InterPro" id="IPR021249">
    <property type="entry name" value="DUF2788"/>
</dbReference>
<name>A0A2H9TB23_9ZZZZ</name>
<evidence type="ECO:0008006" key="3">
    <source>
        <dbReference type="Google" id="ProtNLM"/>
    </source>
</evidence>
<sequence>MGIEQFEEIALRVGIGALVFFMGFIVYDLARKSRAGRLGSAVLFVALCLGVLGFLIKTVIYQYLVP</sequence>
<feature type="transmembrane region" description="Helical" evidence="1">
    <location>
        <begin position="12"/>
        <end position="30"/>
    </location>
</feature>